<dbReference type="EMBL" id="JAAAJA010000055">
    <property type="protein sequence ID" value="KAG0264213.1"/>
    <property type="molecule type" value="Genomic_DNA"/>
</dbReference>
<comment type="caution">
    <text evidence="3">The sequence shown here is derived from an EMBL/GenBank/DDBJ whole genome shotgun (WGS) entry which is preliminary data.</text>
</comment>
<feature type="compositionally biased region" description="Basic and acidic residues" evidence="1">
    <location>
        <begin position="192"/>
        <end position="229"/>
    </location>
</feature>
<keyword evidence="2" id="KW-0732">Signal</keyword>
<organism evidence="3 4">
    <name type="scientific">Mortierella polycephala</name>
    <dbReference type="NCBI Taxonomy" id="41804"/>
    <lineage>
        <taxon>Eukaryota</taxon>
        <taxon>Fungi</taxon>
        <taxon>Fungi incertae sedis</taxon>
        <taxon>Mucoromycota</taxon>
        <taxon>Mortierellomycotina</taxon>
        <taxon>Mortierellomycetes</taxon>
        <taxon>Mortierellales</taxon>
        <taxon>Mortierellaceae</taxon>
        <taxon>Mortierella</taxon>
    </lineage>
</organism>
<dbReference type="OrthoDB" id="2449350at2759"/>
<feature type="signal peptide" evidence="2">
    <location>
        <begin position="1"/>
        <end position="29"/>
    </location>
</feature>
<feature type="region of interest" description="Disordered" evidence="1">
    <location>
        <begin position="118"/>
        <end position="164"/>
    </location>
</feature>
<feature type="chain" id="PRO_5040141335" evidence="2">
    <location>
        <begin position="30"/>
        <end position="353"/>
    </location>
</feature>
<dbReference type="Proteomes" id="UP000726737">
    <property type="component" value="Unassembled WGS sequence"/>
</dbReference>
<evidence type="ECO:0000256" key="1">
    <source>
        <dbReference type="SAM" id="MobiDB-lite"/>
    </source>
</evidence>
<feature type="region of interest" description="Disordered" evidence="1">
    <location>
        <begin position="321"/>
        <end position="353"/>
    </location>
</feature>
<evidence type="ECO:0000313" key="4">
    <source>
        <dbReference type="Proteomes" id="UP000726737"/>
    </source>
</evidence>
<feature type="region of interest" description="Disordered" evidence="1">
    <location>
        <begin position="189"/>
        <end position="254"/>
    </location>
</feature>
<evidence type="ECO:0000313" key="3">
    <source>
        <dbReference type="EMBL" id="KAG0264213.1"/>
    </source>
</evidence>
<reference evidence="3" key="1">
    <citation type="journal article" date="2020" name="Fungal Divers.">
        <title>Resolving the Mortierellaceae phylogeny through synthesis of multi-gene phylogenetics and phylogenomics.</title>
        <authorList>
            <person name="Vandepol N."/>
            <person name="Liber J."/>
            <person name="Desiro A."/>
            <person name="Na H."/>
            <person name="Kennedy M."/>
            <person name="Barry K."/>
            <person name="Grigoriev I.V."/>
            <person name="Miller A.N."/>
            <person name="O'Donnell K."/>
            <person name="Stajich J.E."/>
            <person name="Bonito G."/>
        </authorList>
    </citation>
    <scope>NUCLEOTIDE SEQUENCE</scope>
    <source>
        <strain evidence="3">KOD948</strain>
    </source>
</reference>
<keyword evidence="4" id="KW-1185">Reference proteome</keyword>
<protein>
    <submittedName>
        <fullName evidence="3">Uncharacterized protein</fullName>
    </submittedName>
</protein>
<proteinExistence type="predicted"/>
<sequence length="353" mass="40058">MFKRASPLHPAYYVLSLCLFLIFLADDSAHFFLQGQGLVVAAKRSLFFKRNIPNPEQVLADTHKAQQVVADLRALSSSASRMDATADKRIESDTQKIKRLSKGNSIEDLLRDITKEPPSFLSSTLLPEPQEGSITEATEKRSSNKKNKKKKKSKGEETKDKKKKSIGYEDDIIHEHDHANNDAYDDIVWYDGPHRDDEDEHGDEHGDDHGDHDDHDDDDHNVFGGHEEPEAPSNLQNFGGARARNSGGTGTFHHSGADILEGTISPQEFCLRLKHECESTCREFVSQVEHLPMTCEAGSMAELLLWGRCCQVGQENRAQRQEARQHADLEEKHVRWQHKRHQAQQELKRETVR</sequence>
<feature type="compositionally biased region" description="Basic and acidic residues" evidence="1">
    <location>
        <begin position="321"/>
        <end position="334"/>
    </location>
</feature>
<dbReference type="AlphaFoldDB" id="A0A9P6U8K0"/>
<evidence type="ECO:0000256" key="2">
    <source>
        <dbReference type="SAM" id="SignalP"/>
    </source>
</evidence>
<name>A0A9P6U8K0_9FUNG</name>
<gene>
    <name evidence="3" type="ORF">BG011_007247</name>
</gene>
<feature type="compositionally biased region" description="Basic residues" evidence="1">
    <location>
        <begin position="143"/>
        <end position="153"/>
    </location>
</feature>
<accession>A0A9P6U8K0</accession>